<dbReference type="EMBL" id="JAUHHV010000006">
    <property type="protein sequence ID" value="KAK1420912.1"/>
    <property type="molecule type" value="Genomic_DNA"/>
</dbReference>
<feature type="region of interest" description="Disordered" evidence="1">
    <location>
        <begin position="1"/>
        <end position="35"/>
    </location>
</feature>
<feature type="compositionally biased region" description="Basic residues" evidence="1">
    <location>
        <begin position="20"/>
        <end position="35"/>
    </location>
</feature>
<comment type="caution">
    <text evidence="2">The sequence shown here is derived from an EMBL/GenBank/DDBJ whole genome shotgun (WGS) entry which is preliminary data.</text>
</comment>
<organism evidence="2 3">
    <name type="scientific">Tagetes erecta</name>
    <name type="common">African marigold</name>
    <dbReference type="NCBI Taxonomy" id="13708"/>
    <lineage>
        <taxon>Eukaryota</taxon>
        <taxon>Viridiplantae</taxon>
        <taxon>Streptophyta</taxon>
        <taxon>Embryophyta</taxon>
        <taxon>Tracheophyta</taxon>
        <taxon>Spermatophyta</taxon>
        <taxon>Magnoliopsida</taxon>
        <taxon>eudicotyledons</taxon>
        <taxon>Gunneridae</taxon>
        <taxon>Pentapetalae</taxon>
        <taxon>asterids</taxon>
        <taxon>campanulids</taxon>
        <taxon>Asterales</taxon>
        <taxon>Asteraceae</taxon>
        <taxon>Asteroideae</taxon>
        <taxon>Heliantheae alliance</taxon>
        <taxon>Tageteae</taxon>
        <taxon>Tagetes</taxon>
    </lineage>
</organism>
<gene>
    <name evidence="2" type="ORF">QVD17_22877</name>
</gene>
<keyword evidence="3" id="KW-1185">Reference proteome</keyword>
<name>A0AAD8KIC0_TARER</name>
<proteinExistence type="predicted"/>
<reference evidence="2" key="1">
    <citation type="journal article" date="2023" name="bioRxiv">
        <title>Improved chromosome-level genome assembly for marigold (Tagetes erecta).</title>
        <authorList>
            <person name="Jiang F."/>
            <person name="Yuan L."/>
            <person name="Wang S."/>
            <person name="Wang H."/>
            <person name="Xu D."/>
            <person name="Wang A."/>
            <person name="Fan W."/>
        </authorList>
    </citation>
    <scope>NUCLEOTIDE SEQUENCE</scope>
    <source>
        <strain evidence="2">WSJ</strain>
        <tissue evidence="2">Leaf</tissue>
    </source>
</reference>
<accession>A0AAD8KIC0</accession>
<evidence type="ECO:0000313" key="2">
    <source>
        <dbReference type="EMBL" id="KAK1420912.1"/>
    </source>
</evidence>
<protein>
    <submittedName>
        <fullName evidence="2">Uncharacterized protein</fullName>
    </submittedName>
</protein>
<evidence type="ECO:0000313" key="3">
    <source>
        <dbReference type="Proteomes" id="UP001229421"/>
    </source>
</evidence>
<evidence type="ECO:0000256" key="1">
    <source>
        <dbReference type="SAM" id="MobiDB-lite"/>
    </source>
</evidence>
<dbReference type="AlphaFoldDB" id="A0AAD8KIC0"/>
<dbReference type="Proteomes" id="UP001229421">
    <property type="component" value="Unassembled WGS sequence"/>
</dbReference>
<sequence>MSNIMSKLKENQLTKPPIQKSKRNKQNKTKRQRKFKVNVRLASKYKDYNKTTYQHFQNKPSAGVTKPQQLTADLISTQSQTRIYIHICIHPFSLSLILCIKKKKKNKPKSISSFQHANNNFRFQFQYQ</sequence>